<dbReference type="CDD" id="cd20169">
    <property type="entry name" value="Peptidase_M90_mtfA"/>
    <property type="match status" value="1"/>
</dbReference>
<evidence type="ECO:0000313" key="1">
    <source>
        <dbReference type="EMBL" id="MDA7415193.1"/>
    </source>
</evidence>
<dbReference type="AlphaFoldDB" id="A0AAE3N5E0"/>
<dbReference type="Pfam" id="PF06167">
    <property type="entry name" value="Peptidase_M90"/>
    <property type="match status" value="1"/>
</dbReference>
<dbReference type="PANTHER" id="PTHR30164">
    <property type="entry name" value="MTFA PEPTIDASE"/>
    <property type="match status" value="1"/>
</dbReference>
<comment type="caution">
    <text evidence="1">The sequence shown here is derived from an EMBL/GenBank/DDBJ whole genome shotgun (WGS) entry which is preliminary data.</text>
</comment>
<gene>
    <name evidence="1" type="ORF">PGB34_02340</name>
</gene>
<accession>A0AAE3N5E0</accession>
<dbReference type="SUPFAM" id="SSF55486">
    <property type="entry name" value="Metalloproteases ('zincins'), catalytic domain"/>
    <property type="match status" value="1"/>
</dbReference>
<dbReference type="Proteomes" id="UP001212602">
    <property type="component" value="Unassembled WGS sequence"/>
</dbReference>
<organism evidence="1 2">
    <name type="scientific">Xenophilus arseniciresistens</name>
    <dbReference type="NCBI Taxonomy" id="1283306"/>
    <lineage>
        <taxon>Bacteria</taxon>
        <taxon>Pseudomonadati</taxon>
        <taxon>Pseudomonadota</taxon>
        <taxon>Betaproteobacteria</taxon>
        <taxon>Burkholderiales</taxon>
        <taxon>Comamonadaceae</taxon>
        <taxon>Xenophilus</taxon>
    </lineage>
</organism>
<name>A0AAE3N5E0_9BURK</name>
<protein>
    <submittedName>
        <fullName evidence="1">Zinc-dependent peptidase</fullName>
    </submittedName>
</protein>
<dbReference type="GO" id="GO:0008237">
    <property type="term" value="F:metallopeptidase activity"/>
    <property type="evidence" value="ECO:0007669"/>
    <property type="project" value="InterPro"/>
</dbReference>
<dbReference type="GO" id="GO:0005829">
    <property type="term" value="C:cytosol"/>
    <property type="evidence" value="ECO:0007669"/>
    <property type="project" value="TreeGrafter"/>
</dbReference>
<dbReference type="PANTHER" id="PTHR30164:SF2">
    <property type="entry name" value="PROTEIN MTFA"/>
    <property type="match status" value="1"/>
</dbReference>
<dbReference type="InterPro" id="IPR024079">
    <property type="entry name" value="MetalloPept_cat_dom_sf"/>
</dbReference>
<dbReference type="InterPro" id="IPR042252">
    <property type="entry name" value="MtfA_N"/>
</dbReference>
<dbReference type="GO" id="GO:0004177">
    <property type="term" value="F:aminopeptidase activity"/>
    <property type="evidence" value="ECO:0007669"/>
    <property type="project" value="TreeGrafter"/>
</dbReference>
<dbReference type="RefSeq" id="WP_271426454.1">
    <property type="nucleotide sequence ID" value="NZ_JAQIPB010000001.1"/>
</dbReference>
<evidence type="ECO:0000313" key="2">
    <source>
        <dbReference type="Proteomes" id="UP001212602"/>
    </source>
</evidence>
<keyword evidence="2" id="KW-1185">Reference proteome</keyword>
<dbReference type="InterPro" id="IPR010384">
    <property type="entry name" value="MtfA_fam"/>
</dbReference>
<dbReference type="EMBL" id="JAQIPB010000001">
    <property type="protein sequence ID" value="MDA7415193.1"/>
    <property type="molecule type" value="Genomic_DNA"/>
</dbReference>
<dbReference type="Gene3D" id="1.10.472.150">
    <property type="entry name" value="Glucose-regulated metallo-peptidase M90, N-terminal domain"/>
    <property type="match status" value="1"/>
</dbReference>
<sequence>MLRWLRGLRAAPEIPDAAWQATLQAYPFLHQRPAEDLQRLRLLTARFLQDKEFHGALGFEITDEVALAIAAQAVLPVLHLPGDLAWYDDFVGIVVVPEEVSTPRVAVDDAGVVHEYDESIIGEAREHGPVMLSWPHVQEGGLGADGAILNVVIHEFAHKIDMRDGSVDGCPPLPAGFAGLGSVAQARAHWQRTLEPAYDSFREQAIVAERFGGEPPWLDGYAASSLAEFFAVACEAYFVAPERFAREFGSLAPLFDAFFKPGLR</sequence>
<reference evidence="1" key="1">
    <citation type="submission" date="2023-01" db="EMBL/GenBank/DDBJ databases">
        <title>Xenophilus mangrovi sp. nov., isolated from soil of Mangrove nature reserve.</title>
        <authorList>
            <person name="Xu S."/>
            <person name="Liu Z."/>
            <person name="Xu Y."/>
        </authorList>
    </citation>
    <scope>NUCLEOTIDE SEQUENCE</scope>
    <source>
        <strain evidence="1">YW8</strain>
    </source>
</reference>
<dbReference type="Gene3D" id="3.40.390.10">
    <property type="entry name" value="Collagenase (Catalytic Domain)"/>
    <property type="match status" value="1"/>
</dbReference>
<proteinExistence type="predicted"/>